<keyword evidence="3" id="KW-1185">Reference proteome</keyword>
<evidence type="ECO:0000313" key="2">
    <source>
        <dbReference type="EnsemblMetazoa" id="GAUT047900-PA"/>
    </source>
</evidence>
<keyword evidence="1" id="KW-0472">Membrane</keyword>
<organism evidence="2 3">
    <name type="scientific">Glossina austeni</name>
    <name type="common">Savannah tsetse fly</name>
    <dbReference type="NCBI Taxonomy" id="7395"/>
    <lineage>
        <taxon>Eukaryota</taxon>
        <taxon>Metazoa</taxon>
        <taxon>Ecdysozoa</taxon>
        <taxon>Arthropoda</taxon>
        <taxon>Hexapoda</taxon>
        <taxon>Insecta</taxon>
        <taxon>Pterygota</taxon>
        <taxon>Neoptera</taxon>
        <taxon>Endopterygota</taxon>
        <taxon>Diptera</taxon>
        <taxon>Brachycera</taxon>
        <taxon>Muscomorpha</taxon>
        <taxon>Hippoboscoidea</taxon>
        <taxon>Glossinidae</taxon>
        <taxon>Glossina</taxon>
    </lineage>
</organism>
<dbReference type="AlphaFoldDB" id="A0A1A9VUB4"/>
<dbReference type="EnsemblMetazoa" id="GAUT047900-RA">
    <property type="protein sequence ID" value="GAUT047900-PA"/>
    <property type="gene ID" value="GAUT047900"/>
</dbReference>
<keyword evidence="1" id="KW-1133">Transmembrane helix</keyword>
<sequence>MNKNKKTVQFLRYRYLFAEIWAGILTSKSNLCEGVLQREKNIRAEYWMRLDFKFLMQFDGLCAINFIVVDFSSSLRAVSNKEIYTHTGRRIIACRLDRKYLPTYLNNTYTHTFACKKQAKFNPTLGLQLQPKTCKTLKTVLLRRIMNGAAENVVNILQSAVEPASLALLSAKNEFAFYLIVFLTNTLVVAFLLQNFQQQRFKRKQNYFSDER</sequence>
<evidence type="ECO:0000313" key="3">
    <source>
        <dbReference type="Proteomes" id="UP000078200"/>
    </source>
</evidence>
<dbReference type="Proteomes" id="UP000078200">
    <property type="component" value="Unassembled WGS sequence"/>
</dbReference>
<name>A0A1A9VUB4_GLOAU</name>
<protein>
    <submittedName>
        <fullName evidence="2">Uncharacterized protein</fullName>
    </submittedName>
</protein>
<reference evidence="2" key="1">
    <citation type="submission" date="2020-05" db="UniProtKB">
        <authorList>
            <consortium name="EnsemblMetazoa"/>
        </authorList>
    </citation>
    <scope>IDENTIFICATION</scope>
    <source>
        <strain evidence="2">TTRI</strain>
    </source>
</reference>
<accession>A0A1A9VUB4</accession>
<keyword evidence="1" id="KW-0812">Transmembrane</keyword>
<evidence type="ECO:0000256" key="1">
    <source>
        <dbReference type="SAM" id="Phobius"/>
    </source>
</evidence>
<feature type="transmembrane region" description="Helical" evidence="1">
    <location>
        <begin position="175"/>
        <end position="193"/>
    </location>
</feature>
<proteinExistence type="predicted"/>
<dbReference type="VEuPathDB" id="VectorBase:GAUT047900"/>